<gene>
    <name evidence="1" type="primary">gtf2ird1</name>
    <name evidence="1" type="ORF">DAT39_000094</name>
</gene>
<feature type="non-terminal residue" evidence="1">
    <location>
        <position position="58"/>
    </location>
</feature>
<comment type="caution">
    <text evidence="1">The sequence shown here is derived from an EMBL/GenBank/DDBJ whole genome shotgun (WGS) entry which is preliminary data.</text>
</comment>
<evidence type="ECO:0000313" key="2">
    <source>
        <dbReference type="Proteomes" id="UP000727407"/>
    </source>
</evidence>
<dbReference type="AlphaFoldDB" id="A0A8J5CG08"/>
<dbReference type="EMBL" id="QNUK01000001">
    <property type="protein sequence ID" value="KAF5909896.1"/>
    <property type="molecule type" value="Genomic_DNA"/>
</dbReference>
<evidence type="ECO:0000313" key="1">
    <source>
        <dbReference type="EMBL" id="KAF5909896.1"/>
    </source>
</evidence>
<organism evidence="1 2">
    <name type="scientific">Clarias magur</name>
    <name type="common">Asian catfish</name>
    <name type="synonym">Macropteronotus magur</name>
    <dbReference type="NCBI Taxonomy" id="1594786"/>
    <lineage>
        <taxon>Eukaryota</taxon>
        <taxon>Metazoa</taxon>
        <taxon>Chordata</taxon>
        <taxon>Craniata</taxon>
        <taxon>Vertebrata</taxon>
        <taxon>Euteleostomi</taxon>
        <taxon>Actinopterygii</taxon>
        <taxon>Neopterygii</taxon>
        <taxon>Teleostei</taxon>
        <taxon>Ostariophysi</taxon>
        <taxon>Siluriformes</taxon>
        <taxon>Clariidae</taxon>
        <taxon>Clarias</taxon>
    </lineage>
</organism>
<dbReference type="Proteomes" id="UP000727407">
    <property type="component" value="Unassembled WGS sequence"/>
</dbReference>
<accession>A0A8J5CG08</accession>
<proteinExistence type="predicted"/>
<keyword evidence="2" id="KW-1185">Reference proteome</keyword>
<name>A0A8J5CG08_CLAMG</name>
<protein>
    <submittedName>
        <fullName evidence="1">General transcription factor II-I repeat domain-containing protein 1</fullName>
    </submittedName>
</protein>
<sequence>MRSSMVCHDKTAGGEQCTLAGRFPTHDMLRFCKHGPWSAPQPCQGHAAPRGVRLLWTC</sequence>
<reference evidence="1" key="1">
    <citation type="submission" date="2020-07" db="EMBL/GenBank/DDBJ databases">
        <title>Clarias magur genome sequencing, assembly and annotation.</title>
        <authorList>
            <person name="Kushwaha B."/>
            <person name="Kumar R."/>
            <person name="Das P."/>
            <person name="Joshi C.G."/>
            <person name="Kumar D."/>
            <person name="Nagpure N.S."/>
            <person name="Pandey M."/>
            <person name="Agarwal S."/>
            <person name="Srivastava S."/>
            <person name="Singh M."/>
            <person name="Sahoo L."/>
            <person name="Jayasankar P."/>
            <person name="Meher P.K."/>
            <person name="Koringa P.G."/>
            <person name="Iquebal M.A."/>
            <person name="Das S.P."/>
            <person name="Bit A."/>
            <person name="Patnaik S."/>
            <person name="Patel N."/>
            <person name="Shah T.M."/>
            <person name="Hinsu A."/>
            <person name="Jena J.K."/>
        </authorList>
    </citation>
    <scope>NUCLEOTIDE SEQUENCE</scope>
    <source>
        <strain evidence="1">CIFAMagur01</strain>
        <tissue evidence="1">Testis</tissue>
    </source>
</reference>